<feature type="region of interest" description="Disordered" evidence="1">
    <location>
        <begin position="195"/>
        <end position="223"/>
    </location>
</feature>
<organism evidence="2 3">
    <name type="scientific">Candidatus Geothrix skivensis</name>
    <dbReference type="NCBI Taxonomy" id="2954439"/>
    <lineage>
        <taxon>Bacteria</taxon>
        <taxon>Pseudomonadati</taxon>
        <taxon>Acidobacteriota</taxon>
        <taxon>Holophagae</taxon>
        <taxon>Holophagales</taxon>
        <taxon>Holophagaceae</taxon>
        <taxon>Geothrix</taxon>
    </lineage>
</organism>
<proteinExistence type="predicted"/>
<comment type="caution">
    <text evidence="2">The sequence shown here is derived from an EMBL/GenBank/DDBJ whole genome shotgun (WGS) entry which is preliminary data.</text>
</comment>
<reference evidence="2" key="1">
    <citation type="submission" date="2020-10" db="EMBL/GenBank/DDBJ databases">
        <title>Connecting structure to function with the recovery of over 1000 high-quality activated sludge metagenome-assembled genomes encoding full-length rRNA genes using long-read sequencing.</title>
        <authorList>
            <person name="Singleton C.M."/>
            <person name="Petriglieri F."/>
            <person name="Kristensen J.M."/>
            <person name="Kirkegaard R.H."/>
            <person name="Michaelsen T.Y."/>
            <person name="Andersen M.H."/>
            <person name="Karst S.M."/>
            <person name="Dueholm M.S."/>
            <person name="Nielsen P.H."/>
            <person name="Albertsen M."/>
        </authorList>
    </citation>
    <scope>NUCLEOTIDE SEQUENCE</scope>
    <source>
        <strain evidence="2">Skiv_18-Q3-R9-52_MAXAC.067</strain>
    </source>
</reference>
<evidence type="ECO:0000313" key="2">
    <source>
        <dbReference type="EMBL" id="MBK9795543.1"/>
    </source>
</evidence>
<dbReference type="EMBL" id="JADKIO010000005">
    <property type="protein sequence ID" value="MBK9795543.1"/>
    <property type="molecule type" value="Genomic_DNA"/>
</dbReference>
<dbReference type="InterPro" id="IPR030887">
    <property type="entry name" value="Beta-barrel_YaiO"/>
</dbReference>
<dbReference type="NCBIfam" id="TIGR04390">
    <property type="entry name" value="OMP_YaiO_dom"/>
    <property type="match status" value="1"/>
</dbReference>
<evidence type="ECO:0000256" key="1">
    <source>
        <dbReference type="SAM" id="MobiDB-lite"/>
    </source>
</evidence>
<name>A0A9D7XHC6_9BACT</name>
<protein>
    <submittedName>
        <fullName evidence="2">YaiO family outer membrane beta-barrel protein</fullName>
    </submittedName>
</protein>
<dbReference type="AlphaFoldDB" id="A0A9D7XHC6"/>
<feature type="compositionally biased region" description="Low complexity" evidence="1">
    <location>
        <begin position="202"/>
        <end position="221"/>
    </location>
</feature>
<sequence length="273" mass="28833">MGGYDQSFSNDLGRRKGWTVDAAIYPAHGGPWEFAAIGFDQPEGKGTMLIAGKELLIGKASSAYLGLSGGNNSDFLPQFAADLDVRLDLAAGWRLDLAGALTRFAQQEEIRMLQLGLAYQGAEWCVSAKAQQLTYEPDGGSDLGGILNIRLGGSDFGVWHNLRLAAGRGILGSTATGGGLSASITRSAMTPLSGVGGRFGRRSTGTNTSTGTTPITMTSLTASSDPIPQERLASFTGHWPLTKRFALKAEATWGEKVSTYTYWGGSLQIIATF</sequence>
<evidence type="ECO:0000313" key="3">
    <source>
        <dbReference type="Proteomes" id="UP000886657"/>
    </source>
</evidence>
<gene>
    <name evidence="2" type="primary">yaiO</name>
    <name evidence="2" type="ORF">IPP58_03445</name>
</gene>
<dbReference type="Proteomes" id="UP000886657">
    <property type="component" value="Unassembled WGS sequence"/>
</dbReference>
<accession>A0A9D7XHC6</accession>